<sequence>KDPINCQHFKLNVTVLKNASDLKVDDTVVTVGVQPNFKPCGGFSFGIFRVKSYITKKTKNIYNSLPCSQQGCGLGQVIYLFIYF</sequence>
<evidence type="ECO:0000313" key="1">
    <source>
        <dbReference type="EMBL" id="KAK6311189.1"/>
    </source>
</evidence>
<accession>A0AAN8LK42</accession>
<organism evidence="1 2">
    <name type="scientific">Coregonus suidteri</name>
    <dbReference type="NCBI Taxonomy" id="861788"/>
    <lineage>
        <taxon>Eukaryota</taxon>
        <taxon>Metazoa</taxon>
        <taxon>Chordata</taxon>
        <taxon>Craniata</taxon>
        <taxon>Vertebrata</taxon>
        <taxon>Euteleostomi</taxon>
        <taxon>Actinopterygii</taxon>
        <taxon>Neopterygii</taxon>
        <taxon>Teleostei</taxon>
        <taxon>Protacanthopterygii</taxon>
        <taxon>Salmoniformes</taxon>
        <taxon>Salmonidae</taxon>
        <taxon>Coregoninae</taxon>
        <taxon>Coregonus</taxon>
    </lineage>
</organism>
<name>A0AAN8LK42_9TELE</name>
<proteinExistence type="predicted"/>
<comment type="caution">
    <text evidence="1">The sequence shown here is derived from an EMBL/GenBank/DDBJ whole genome shotgun (WGS) entry which is preliminary data.</text>
</comment>
<feature type="non-terminal residue" evidence="1">
    <location>
        <position position="1"/>
    </location>
</feature>
<dbReference type="EMBL" id="JAGTTL010000016">
    <property type="protein sequence ID" value="KAK6311189.1"/>
    <property type="molecule type" value="Genomic_DNA"/>
</dbReference>
<dbReference type="AlphaFoldDB" id="A0AAN8LK42"/>
<dbReference type="Proteomes" id="UP001356427">
    <property type="component" value="Unassembled WGS sequence"/>
</dbReference>
<keyword evidence="2" id="KW-1185">Reference proteome</keyword>
<gene>
    <name evidence="1" type="ORF">J4Q44_G00192440</name>
</gene>
<protein>
    <submittedName>
        <fullName evidence="1">Uncharacterized protein</fullName>
    </submittedName>
</protein>
<evidence type="ECO:0000313" key="2">
    <source>
        <dbReference type="Proteomes" id="UP001356427"/>
    </source>
</evidence>
<reference evidence="1 2" key="1">
    <citation type="submission" date="2021-04" db="EMBL/GenBank/DDBJ databases">
        <authorList>
            <person name="De Guttry C."/>
            <person name="Zahm M."/>
            <person name="Klopp C."/>
            <person name="Cabau C."/>
            <person name="Louis A."/>
            <person name="Berthelot C."/>
            <person name="Parey E."/>
            <person name="Roest Crollius H."/>
            <person name="Montfort J."/>
            <person name="Robinson-Rechavi M."/>
            <person name="Bucao C."/>
            <person name="Bouchez O."/>
            <person name="Gislard M."/>
            <person name="Lluch J."/>
            <person name="Milhes M."/>
            <person name="Lampietro C."/>
            <person name="Lopez Roques C."/>
            <person name="Donnadieu C."/>
            <person name="Braasch I."/>
            <person name="Desvignes T."/>
            <person name="Postlethwait J."/>
            <person name="Bobe J."/>
            <person name="Wedekind C."/>
            <person name="Guiguen Y."/>
        </authorList>
    </citation>
    <scope>NUCLEOTIDE SEQUENCE [LARGE SCALE GENOMIC DNA]</scope>
    <source>
        <strain evidence="1">Cs_M1</strain>
        <tissue evidence="1">Blood</tissue>
    </source>
</reference>